<organism evidence="4 5">
    <name type="scientific">Catenuloplanes niger</name>
    <dbReference type="NCBI Taxonomy" id="587534"/>
    <lineage>
        <taxon>Bacteria</taxon>
        <taxon>Bacillati</taxon>
        <taxon>Actinomycetota</taxon>
        <taxon>Actinomycetes</taxon>
        <taxon>Micromonosporales</taxon>
        <taxon>Micromonosporaceae</taxon>
        <taxon>Catenuloplanes</taxon>
    </lineage>
</organism>
<dbReference type="CDD" id="cd05379">
    <property type="entry name" value="CAP_bacterial"/>
    <property type="match status" value="1"/>
</dbReference>
<gene>
    <name evidence="3" type="ORF">J2S44_004231</name>
    <name evidence="4" type="ORF">J2S44_004535</name>
</gene>
<dbReference type="PANTHER" id="PTHR31157:SF1">
    <property type="entry name" value="SCP DOMAIN-CONTAINING PROTEIN"/>
    <property type="match status" value="1"/>
</dbReference>
<feature type="chain" id="PRO_5044706044" evidence="1">
    <location>
        <begin position="29"/>
        <end position="158"/>
    </location>
</feature>
<dbReference type="InterPro" id="IPR035940">
    <property type="entry name" value="CAP_sf"/>
</dbReference>
<accession>A0AAE3ZUT7</accession>
<feature type="domain" description="SCP" evidence="2">
    <location>
        <begin position="42"/>
        <end position="156"/>
    </location>
</feature>
<keyword evidence="5" id="KW-1185">Reference proteome</keyword>
<sequence>MRNLIRSAALTAVTAALVIGGTATTATAAVTPATTLESQVVAATNTARTKAGCKKLTTSPALTKAARGHSSDQAKHRYFSHTGRNGSTFTARVKAAGYAPAVGENIAWGYADTTGVMTGWMNSPGHRKNILNCKATKIGVGVARDTNGTIYWTQEFGG</sequence>
<dbReference type="Gene3D" id="3.40.33.10">
    <property type="entry name" value="CAP"/>
    <property type="match status" value="1"/>
</dbReference>
<feature type="signal peptide" evidence="1">
    <location>
        <begin position="1"/>
        <end position="28"/>
    </location>
</feature>
<protein>
    <submittedName>
        <fullName evidence="4">Uncharacterized protein YkwD</fullName>
    </submittedName>
</protein>
<dbReference type="InterPro" id="IPR014044">
    <property type="entry name" value="CAP_dom"/>
</dbReference>
<dbReference type="Pfam" id="PF00188">
    <property type="entry name" value="CAP"/>
    <property type="match status" value="1"/>
</dbReference>
<dbReference type="Proteomes" id="UP001183629">
    <property type="component" value="Unassembled WGS sequence"/>
</dbReference>
<evidence type="ECO:0000313" key="5">
    <source>
        <dbReference type="Proteomes" id="UP001183629"/>
    </source>
</evidence>
<evidence type="ECO:0000259" key="2">
    <source>
        <dbReference type="Pfam" id="PF00188"/>
    </source>
</evidence>
<dbReference type="SUPFAM" id="SSF55797">
    <property type="entry name" value="PR-1-like"/>
    <property type="match status" value="1"/>
</dbReference>
<reference evidence="4 5" key="1">
    <citation type="submission" date="2023-07" db="EMBL/GenBank/DDBJ databases">
        <title>Sequencing the genomes of 1000 actinobacteria strains.</title>
        <authorList>
            <person name="Klenk H.-P."/>
        </authorList>
    </citation>
    <scope>NUCLEOTIDE SEQUENCE [LARGE SCALE GENOMIC DNA]</scope>
    <source>
        <strain evidence="4 5">DSM 44711</strain>
    </source>
</reference>
<dbReference type="EMBL" id="JAVDYC010000001">
    <property type="protein sequence ID" value="MDR7324285.1"/>
    <property type="molecule type" value="Genomic_DNA"/>
</dbReference>
<comment type="caution">
    <text evidence="4">The sequence shown here is derived from an EMBL/GenBank/DDBJ whole genome shotgun (WGS) entry which is preliminary data.</text>
</comment>
<evidence type="ECO:0000313" key="3">
    <source>
        <dbReference type="EMBL" id="MDR7323981.1"/>
    </source>
</evidence>
<proteinExistence type="predicted"/>
<evidence type="ECO:0000313" key="4">
    <source>
        <dbReference type="EMBL" id="MDR7324285.1"/>
    </source>
</evidence>
<dbReference type="EMBL" id="JAVDYC010000001">
    <property type="protein sequence ID" value="MDR7323981.1"/>
    <property type="molecule type" value="Genomic_DNA"/>
</dbReference>
<dbReference type="PANTHER" id="PTHR31157">
    <property type="entry name" value="SCP DOMAIN-CONTAINING PROTEIN"/>
    <property type="match status" value="1"/>
</dbReference>
<keyword evidence="1" id="KW-0732">Signal</keyword>
<evidence type="ECO:0000256" key="1">
    <source>
        <dbReference type="SAM" id="SignalP"/>
    </source>
</evidence>
<name>A0AAE3ZUT7_9ACTN</name>
<dbReference type="AlphaFoldDB" id="A0AAE3ZUT7"/>